<dbReference type="Proteomes" id="UP000054538">
    <property type="component" value="Unassembled WGS sequence"/>
</dbReference>
<dbReference type="InterPro" id="IPR058913">
    <property type="entry name" value="Integrase_dom_put"/>
</dbReference>
<organism evidence="2 3">
    <name type="scientific">Paxillus rubicundulus Ve08.2h10</name>
    <dbReference type="NCBI Taxonomy" id="930991"/>
    <lineage>
        <taxon>Eukaryota</taxon>
        <taxon>Fungi</taxon>
        <taxon>Dikarya</taxon>
        <taxon>Basidiomycota</taxon>
        <taxon>Agaricomycotina</taxon>
        <taxon>Agaricomycetes</taxon>
        <taxon>Agaricomycetidae</taxon>
        <taxon>Boletales</taxon>
        <taxon>Paxilineae</taxon>
        <taxon>Paxillaceae</taxon>
        <taxon>Paxillus</taxon>
    </lineage>
</organism>
<dbReference type="OrthoDB" id="5946233at2759"/>
<dbReference type="HOGENOM" id="CLU_038374_0_0_1"/>
<protein>
    <recommendedName>
        <fullName evidence="1">Integrase core domain-containing protein</fullName>
    </recommendedName>
</protein>
<evidence type="ECO:0000313" key="3">
    <source>
        <dbReference type="Proteomes" id="UP000054538"/>
    </source>
</evidence>
<feature type="domain" description="Integrase core" evidence="1">
    <location>
        <begin position="138"/>
        <end position="278"/>
    </location>
</feature>
<accession>A0A0D0CE80</accession>
<name>A0A0D0CE80_9AGAM</name>
<evidence type="ECO:0000259" key="1">
    <source>
        <dbReference type="Pfam" id="PF24764"/>
    </source>
</evidence>
<evidence type="ECO:0000313" key="2">
    <source>
        <dbReference type="EMBL" id="KIK80942.1"/>
    </source>
</evidence>
<sequence length="281" mass="32643">MPSNQWKPTSPLEQIEPHIRQLWKAQLTDREIVQELGNCIDTTQYGISLTKFVEIHNSLGLCHTCQQADTPESIHAAMIELQAMYLKAGAHEMVSLLFHKRNLSVARCVVCGYFAMFKPGLIQQWKASRLQWQCFWAAGVNYIWAVDQHNKWLHFGLTLHTSIEPFSGSIHWMRLWHTNRNPQLILSYDMDTVRQFGFMPLVTQSDPCTENFGIANTQTILWQMHDPALSGFVQHQWMCKKNIMPEIAWSQLHHHFTPRFKALLEQGVEAGWYDINNTLQL</sequence>
<keyword evidence="3" id="KW-1185">Reference proteome</keyword>
<reference evidence="2 3" key="1">
    <citation type="submission" date="2014-04" db="EMBL/GenBank/DDBJ databases">
        <authorList>
            <consortium name="DOE Joint Genome Institute"/>
            <person name="Kuo A."/>
            <person name="Kohler A."/>
            <person name="Jargeat P."/>
            <person name="Nagy L.G."/>
            <person name="Floudas D."/>
            <person name="Copeland A."/>
            <person name="Barry K.W."/>
            <person name="Cichocki N."/>
            <person name="Veneault-Fourrey C."/>
            <person name="LaButti K."/>
            <person name="Lindquist E.A."/>
            <person name="Lipzen A."/>
            <person name="Lundell T."/>
            <person name="Morin E."/>
            <person name="Murat C."/>
            <person name="Sun H."/>
            <person name="Tunlid A."/>
            <person name="Henrissat B."/>
            <person name="Grigoriev I.V."/>
            <person name="Hibbett D.S."/>
            <person name="Martin F."/>
            <person name="Nordberg H.P."/>
            <person name="Cantor M.N."/>
            <person name="Hua S.X."/>
        </authorList>
    </citation>
    <scope>NUCLEOTIDE SEQUENCE [LARGE SCALE GENOMIC DNA]</scope>
    <source>
        <strain evidence="2 3">Ve08.2h10</strain>
    </source>
</reference>
<gene>
    <name evidence="2" type="ORF">PAXRUDRAFT_157290</name>
</gene>
<dbReference type="Pfam" id="PF24764">
    <property type="entry name" value="rva_4"/>
    <property type="match status" value="1"/>
</dbReference>
<dbReference type="EMBL" id="KN825897">
    <property type="protein sequence ID" value="KIK80942.1"/>
    <property type="molecule type" value="Genomic_DNA"/>
</dbReference>
<dbReference type="PANTHER" id="PTHR46177">
    <property type="entry name" value="INTEGRASE CATALYTIC DOMAIN-CONTAINING PROTEIN"/>
    <property type="match status" value="1"/>
</dbReference>
<dbReference type="InParanoid" id="A0A0D0CE80"/>
<dbReference type="STRING" id="930991.A0A0D0CE80"/>
<dbReference type="AlphaFoldDB" id="A0A0D0CE80"/>
<proteinExistence type="predicted"/>
<reference evidence="3" key="2">
    <citation type="submission" date="2015-01" db="EMBL/GenBank/DDBJ databases">
        <title>Evolutionary Origins and Diversification of the Mycorrhizal Mutualists.</title>
        <authorList>
            <consortium name="DOE Joint Genome Institute"/>
            <consortium name="Mycorrhizal Genomics Consortium"/>
            <person name="Kohler A."/>
            <person name="Kuo A."/>
            <person name="Nagy L.G."/>
            <person name="Floudas D."/>
            <person name="Copeland A."/>
            <person name="Barry K.W."/>
            <person name="Cichocki N."/>
            <person name="Veneault-Fourrey C."/>
            <person name="LaButti K."/>
            <person name="Lindquist E.A."/>
            <person name="Lipzen A."/>
            <person name="Lundell T."/>
            <person name="Morin E."/>
            <person name="Murat C."/>
            <person name="Riley R."/>
            <person name="Ohm R."/>
            <person name="Sun H."/>
            <person name="Tunlid A."/>
            <person name="Henrissat B."/>
            <person name="Grigoriev I.V."/>
            <person name="Hibbett D.S."/>
            <person name="Martin F."/>
        </authorList>
    </citation>
    <scope>NUCLEOTIDE SEQUENCE [LARGE SCALE GENOMIC DNA]</scope>
    <source>
        <strain evidence="3">Ve08.2h10</strain>
    </source>
</reference>
<dbReference type="PANTHER" id="PTHR46177:SF1">
    <property type="entry name" value="INTEGRASE CATALYTIC DOMAIN-CONTAINING PROTEIN"/>
    <property type="match status" value="1"/>
</dbReference>